<accession>A0A2S6NBM6</accession>
<dbReference type="Proteomes" id="UP000239089">
    <property type="component" value="Unassembled WGS sequence"/>
</dbReference>
<dbReference type="OrthoDB" id="7830572at2"/>
<dbReference type="AlphaFoldDB" id="A0A2S6NBM6"/>
<sequence>MSLLSTIATFPAHGPIACRRCFGASTDETLTIGRWQAVNDPGAWGSAAPRILVLGFSKGFTQAGAYKTGKFENVPFKGMRPRLTEMLQALGLLQRGHAIDPTMRADEKDFAFGSLVRCSLARSNDDGRLECTGAVMPKAFSEEIASVTRGCAETYLTNLPSSVRLVLMLGTTDGYIKSCKKLIRSIHGSTYADINDVSYRAGGAIFVHVSHPSGLNGHHPKWMAGDMATPSGMKRKMAEAGVRAAMHAA</sequence>
<keyword evidence="2" id="KW-1185">Reference proteome</keyword>
<proteinExistence type="predicted"/>
<evidence type="ECO:0000313" key="1">
    <source>
        <dbReference type="EMBL" id="PPQ31994.1"/>
    </source>
</evidence>
<gene>
    <name evidence="1" type="ORF">CCR94_07230</name>
</gene>
<comment type="caution">
    <text evidence="1">The sequence shown here is derived from an EMBL/GenBank/DDBJ whole genome shotgun (WGS) entry which is preliminary data.</text>
</comment>
<evidence type="ECO:0000313" key="2">
    <source>
        <dbReference type="Proteomes" id="UP000239089"/>
    </source>
</evidence>
<name>A0A2S6NBM6_9HYPH</name>
<organism evidence="1 2">
    <name type="scientific">Rhodoblastus sphagnicola</name>
    <dbReference type="NCBI Taxonomy" id="333368"/>
    <lineage>
        <taxon>Bacteria</taxon>
        <taxon>Pseudomonadati</taxon>
        <taxon>Pseudomonadota</taxon>
        <taxon>Alphaproteobacteria</taxon>
        <taxon>Hyphomicrobiales</taxon>
        <taxon>Rhodoblastaceae</taxon>
        <taxon>Rhodoblastus</taxon>
    </lineage>
</organism>
<reference evidence="1 2" key="1">
    <citation type="journal article" date="2018" name="Arch. Microbiol.">
        <title>New insights into the metabolic potential of the phototrophic purple bacterium Rhodopila globiformis DSM 161(T) from its draft genome sequence and evidence for a vanadium-dependent nitrogenase.</title>
        <authorList>
            <person name="Imhoff J.F."/>
            <person name="Rahn T."/>
            <person name="Kunzel S."/>
            <person name="Neulinger S.C."/>
        </authorList>
    </citation>
    <scope>NUCLEOTIDE SEQUENCE [LARGE SCALE GENOMIC DNA]</scope>
    <source>
        <strain evidence="1 2">DSM 16996</strain>
    </source>
</reference>
<dbReference type="RefSeq" id="WP_104507210.1">
    <property type="nucleotide sequence ID" value="NZ_JACIGC010000016.1"/>
</dbReference>
<evidence type="ECO:0008006" key="3">
    <source>
        <dbReference type="Google" id="ProtNLM"/>
    </source>
</evidence>
<protein>
    <recommendedName>
        <fullName evidence="3">Uracil-DNA glycosylase-like domain-containing protein</fullName>
    </recommendedName>
</protein>
<dbReference type="EMBL" id="NHSJ01000045">
    <property type="protein sequence ID" value="PPQ31994.1"/>
    <property type="molecule type" value="Genomic_DNA"/>
</dbReference>